<evidence type="ECO:0000256" key="1">
    <source>
        <dbReference type="SAM" id="MobiDB-lite"/>
    </source>
</evidence>
<feature type="compositionally biased region" description="Low complexity" evidence="1">
    <location>
        <begin position="135"/>
        <end position="150"/>
    </location>
</feature>
<dbReference type="OrthoDB" id="1454595at2"/>
<gene>
    <name evidence="2" type="ORF">ES675_04855</name>
</gene>
<proteinExistence type="predicted"/>
<organism evidence="2 3">
    <name type="scientific">Bizionia algoritergicola</name>
    <dbReference type="NCBI Taxonomy" id="291187"/>
    <lineage>
        <taxon>Bacteria</taxon>
        <taxon>Pseudomonadati</taxon>
        <taxon>Bacteroidota</taxon>
        <taxon>Flavobacteriia</taxon>
        <taxon>Flavobacteriales</taxon>
        <taxon>Flavobacteriaceae</taxon>
        <taxon>Bizionia</taxon>
    </lineage>
</organism>
<keyword evidence="3" id="KW-1185">Reference proteome</keyword>
<protein>
    <submittedName>
        <fullName evidence="2">Uncharacterized protein</fullName>
    </submittedName>
</protein>
<sequence length="415" mass="46488">MYREEDNGYLENLWLIEQADSTYTAFLVQYEFTPEDITALNFRQQINVENKITYIELNADELVGDIFGKYYYNGACYEDLWTYQSGTRCRSTKHTFAQGNECDYWGTTDMATNGGYVLLPTLVPCGDGGGGPSNGGNPPDYNPTNPNGNPNHGGGNQGGSTTPVTCKFCPELEPPMDNGDNNSPDQKNCDELNRIGNSTYTASAFNTLNNNLSQNAETGFSLDIRANFPNFAVIPKPPVSYSEVSAGQNPFSFAFLHNHFIGKFEMFGHGDIHTLFRYANNFNPSLLPNYQFDNSLFTIFMTVRDHTYAIKIEDIDKLASIQQYFVDETTEEAFQMQLDRVFKDANRDAYGNRKPNPADADQEELAKAFLKFVSETNDFGIALYKANTNDMLSQNATWQKLSLDTNGNITPTNCN</sequence>
<reference evidence="2 3" key="1">
    <citation type="submission" date="2019-08" db="EMBL/GenBank/DDBJ databases">
        <title>Genomes of Antarctic Bizionia species.</title>
        <authorList>
            <person name="Bowman J.P."/>
        </authorList>
    </citation>
    <scope>NUCLEOTIDE SEQUENCE [LARGE SCALE GENOMIC DNA]</scope>
    <source>
        <strain evidence="2 3">APA-1</strain>
    </source>
</reference>
<dbReference type="EMBL" id="VSKL01000001">
    <property type="protein sequence ID" value="TYB75457.1"/>
    <property type="molecule type" value="Genomic_DNA"/>
</dbReference>
<accession>A0A5D0R1T4</accession>
<dbReference type="AlphaFoldDB" id="A0A5D0R1T4"/>
<dbReference type="RefSeq" id="WP_066248964.1">
    <property type="nucleotide sequence ID" value="NZ_VSKL01000001.1"/>
</dbReference>
<comment type="caution">
    <text evidence="2">The sequence shown here is derived from an EMBL/GenBank/DDBJ whole genome shotgun (WGS) entry which is preliminary data.</text>
</comment>
<evidence type="ECO:0000313" key="3">
    <source>
        <dbReference type="Proteomes" id="UP000324358"/>
    </source>
</evidence>
<feature type="region of interest" description="Disordered" evidence="1">
    <location>
        <begin position="128"/>
        <end position="188"/>
    </location>
</feature>
<dbReference type="Proteomes" id="UP000324358">
    <property type="component" value="Unassembled WGS sequence"/>
</dbReference>
<name>A0A5D0R1T4_9FLAO</name>
<evidence type="ECO:0000313" key="2">
    <source>
        <dbReference type="EMBL" id="TYB75457.1"/>
    </source>
</evidence>